<gene>
    <name evidence="5" type="ORF">Ae201684_011265</name>
</gene>
<evidence type="ECO:0000313" key="6">
    <source>
        <dbReference type="Proteomes" id="UP000481153"/>
    </source>
</evidence>
<evidence type="ECO:0000256" key="3">
    <source>
        <dbReference type="PROSITE-ProRule" id="PRU00023"/>
    </source>
</evidence>
<dbReference type="Pfam" id="PF12796">
    <property type="entry name" value="Ank_2"/>
    <property type="match status" value="1"/>
</dbReference>
<dbReference type="SUPFAM" id="SSF48403">
    <property type="entry name" value="Ankyrin repeat"/>
    <property type="match status" value="1"/>
</dbReference>
<comment type="caution">
    <text evidence="5">The sequence shown here is derived from an EMBL/GenBank/DDBJ whole genome shotgun (WGS) entry which is preliminary data.</text>
</comment>
<keyword evidence="2 3" id="KW-0040">ANK repeat</keyword>
<organism evidence="5 6">
    <name type="scientific">Aphanomyces euteiches</name>
    <dbReference type="NCBI Taxonomy" id="100861"/>
    <lineage>
        <taxon>Eukaryota</taxon>
        <taxon>Sar</taxon>
        <taxon>Stramenopiles</taxon>
        <taxon>Oomycota</taxon>
        <taxon>Saprolegniomycetes</taxon>
        <taxon>Saprolegniales</taxon>
        <taxon>Verrucalvaceae</taxon>
        <taxon>Aphanomyces</taxon>
    </lineage>
</organism>
<keyword evidence="6" id="KW-1185">Reference proteome</keyword>
<feature type="repeat" description="ANK" evidence="3">
    <location>
        <begin position="1"/>
        <end position="28"/>
    </location>
</feature>
<feature type="repeat" description="ANK" evidence="3">
    <location>
        <begin position="29"/>
        <end position="61"/>
    </location>
</feature>
<dbReference type="Proteomes" id="UP000481153">
    <property type="component" value="Unassembled WGS sequence"/>
</dbReference>
<dbReference type="InterPro" id="IPR036770">
    <property type="entry name" value="Ankyrin_rpt-contain_sf"/>
</dbReference>
<protein>
    <submittedName>
        <fullName evidence="5">Uncharacterized protein</fullName>
    </submittedName>
</protein>
<feature type="compositionally biased region" description="Polar residues" evidence="4">
    <location>
        <begin position="190"/>
        <end position="206"/>
    </location>
</feature>
<proteinExistence type="predicted"/>
<dbReference type="Gene3D" id="1.10.260.100">
    <property type="match status" value="1"/>
</dbReference>
<keyword evidence="1" id="KW-0677">Repeat</keyword>
<dbReference type="Gene3D" id="1.25.40.20">
    <property type="entry name" value="Ankyrin repeat-containing domain"/>
    <property type="match status" value="1"/>
</dbReference>
<dbReference type="PANTHER" id="PTHR24171">
    <property type="entry name" value="ANKYRIN REPEAT DOMAIN-CONTAINING PROTEIN 39-RELATED"/>
    <property type="match status" value="1"/>
</dbReference>
<dbReference type="PROSITE" id="PS50088">
    <property type="entry name" value="ANK_REPEAT"/>
    <property type="match status" value="3"/>
</dbReference>
<dbReference type="PRINTS" id="PR01415">
    <property type="entry name" value="ANKYRIN"/>
</dbReference>
<dbReference type="InterPro" id="IPR002110">
    <property type="entry name" value="Ankyrin_rpt"/>
</dbReference>
<dbReference type="SMART" id="SM00248">
    <property type="entry name" value="ANK"/>
    <property type="match status" value="3"/>
</dbReference>
<dbReference type="AlphaFoldDB" id="A0A6G0WVY0"/>
<evidence type="ECO:0000313" key="5">
    <source>
        <dbReference type="EMBL" id="KAF0731647.1"/>
    </source>
</evidence>
<dbReference type="VEuPathDB" id="FungiDB:AeMF1_002411"/>
<feature type="repeat" description="ANK" evidence="3">
    <location>
        <begin position="62"/>
        <end position="94"/>
    </location>
</feature>
<evidence type="ECO:0000256" key="1">
    <source>
        <dbReference type="ARBA" id="ARBA00022737"/>
    </source>
</evidence>
<accession>A0A6G0WVY0</accession>
<feature type="region of interest" description="Disordered" evidence="4">
    <location>
        <begin position="182"/>
        <end position="206"/>
    </location>
</feature>
<reference evidence="5 6" key="1">
    <citation type="submission" date="2019-07" db="EMBL/GenBank/DDBJ databases">
        <title>Genomics analysis of Aphanomyces spp. identifies a new class of oomycete effector associated with host adaptation.</title>
        <authorList>
            <person name="Gaulin E."/>
        </authorList>
    </citation>
    <scope>NUCLEOTIDE SEQUENCE [LARGE SCALE GENOMIC DNA]</scope>
    <source>
        <strain evidence="5 6">ATCC 201684</strain>
    </source>
</reference>
<evidence type="ECO:0000256" key="4">
    <source>
        <dbReference type="SAM" id="MobiDB-lite"/>
    </source>
</evidence>
<sequence>MHLALRGKHLDVVMYLVDKGVDINAIDKERRTPLHLASNKGYIDVVKHLVNKGADVNITDKFSWSSLHFGAYCSRKDIVMLLLDAGADVNMETNEGEKVCDTCNDENLKAILNLHTVDNIRRCFGKDMVPILASNLKTVPFLANSILYAKMQNIQQNPSNFYRHKKDPRILAAFTELDKVTKSDVDHKSQSTQKDLLATKDSSGIS</sequence>
<name>A0A6G0WVY0_9STRA</name>
<dbReference type="PROSITE" id="PS50297">
    <property type="entry name" value="ANK_REP_REGION"/>
    <property type="match status" value="3"/>
</dbReference>
<evidence type="ECO:0000256" key="2">
    <source>
        <dbReference type="ARBA" id="ARBA00023043"/>
    </source>
</evidence>
<dbReference type="EMBL" id="VJMJ01000141">
    <property type="protein sequence ID" value="KAF0731647.1"/>
    <property type="molecule type" value="Genomic_DNA"/>
</dbReference>